<dbReference type="InterPro" id="IPR007863">
    <property type="entry name" value="Peptidase_M16_C"/>
</dbReference>
<dbReference type="SUPFAM" id="SSF63411">
    <property type="entry name" value="LuxS/MPP-like metallohydrolase"/>
    <property type="match status" value="2"/>
</dbReference>
<dbReference type="STRING" id="1817883.A3G31_08355"/>
<dbReference type="Pfam" id="PF05193">
    <property type="entry name" value="Peptidase_M16_C"/>
    <property type="match status" value="1"/>
</dbReference>
<dbReference type="FunFam" id="3.30.830.10:FF:000008">
    <property type="entry name" value="Mitochondrial-processing peptidase subunit beta"/>
    <property type="match status" value="1"/>
</dbReference>
<dbReference type="GO" id="GO:0004222">
    <property type="term" value="F:metalloendopeptidase activity"/>
    <property type="evidence" value="ECO:0007669"/>
    <property type="project" value="InterPro"/>
</dbReference>
<dbReference type="PANTHER" id="PTHR11851:SF49">
    <property type="entry name" value="MITOCHONDRIAL-PROCESSING PEPTIDASE SUBUNIT ALPHA"/>
    <property type="match status" value="1"/>
</dbReference>
<organism evidence="5 6">
    <name type="scientific">Candidatus Schekmanbacteria bacterium RIFCSPLOWO2_12_FULL_38_15</name>
    <dbReference type="NCBI Taxonomy" id="1817883"/>
    <lineage>
        <taxon>Bacteria</taxon>
        <taxon>Candidatus Schekmaniibacteriota</taxon>
    </lineage>
</organism>
<dbReference type="InterPro" id="IPR050361">
    <property type="entry name" value="MPP/UQCRC_Complex"/>
</dbReference>
<evidence type="ECO:0000256" key="2">
    <source>
        <dbReference type="RuleBase" id="RU004447"/>
    </source>
</evidence>
<dbReference type="Gene3D" id="3.30.830.10">
    <property type="entry name" value="Metalloenzyme, LuxS/M16 peptidase-like"/>
    <property type="match status" value="2"/>
</dbReference>
<evidence type="ECO:0000313" key="5">
    <source>
        <dbReference type="EMBL" id="OGL53538.1"/>
    </source>
</evidence>
<dbReference type="PROSITE" id="PS00143">
    <property type="entry name" value="INSULINASE"/>
    <property type="match status" value="1"/>
</dbReference>
<gene>
    <name evidence="5" type="ORF">A3G31_08355</name>
</gene>
<feature type="domain" description="Peptidase M16 N-terminal" evidence="3">
    <location>
        <begin position="13"/>
        <end position="160"/>
    </location>
</feature>
<dbReference type="InterPro" id="IPR001431">
    <property type="entry name" value="Pept_M16_Zn_BS"/>
</dbReference>
<evidence type="ECO:0008006" key="7">
    <source>
        <dbReference type="Google" id="ProtNLM"/>
    </source>
</evidence>
<dbReference type="GO" id="GO:0046872">
    <property type="term" value="F:metal ion binding"/>
    <property type="evidence" value="ECO:0007669"/>
    <property type="project" value="InterPro"/>
</dbReference>
<proteinExistence type="inferred from homology"/>
<feature type="domain" description="Peptidase M16 C-terminal" evidence="4">
    <location>
        <begin position="167"/>
        <end position="339"/>
    </location>
</feature>
<dbReference type="Proteomes" id="UP000178082">
    <property type="component" value="Unassembled WGS sequence"/>
</dbReference>
<comment type="caution">
    <text evidence="5">The sequence shown here is derived from an EMBL/GenBank/DDBJ whole genome shotgun (WGS) entry which is preliminary data.</text>
</comment>
<sequence>MEYKKEQFQNGLRVISEVVPNVHSVSVGIWVMNGSRDEQKEISGVSHFIEHLLFKGTENRDAKNIAFTIDSIGGQFDAFTTREYTCLYVKALTQYLDVVMELLSDILLNSTFDGEEFCKEKQVIMEEIKMSEDMPDDNVHDMFFKTFWEDHGLGRPILGTLETIGALTTDVLKNYFKISYQPQRMIICIAGDFKHENLMDLIKKNFIFKSSEQNNFPKREKPVYKSGSSLKARKLEQVHFCIGMPGLRQTSEKRFVKYALNLILGGSISSRLFQKIREEKGLVYAICSFFSSFSDAGILGIYGGASPGNIEEILKLVMNEFDEIINKGISSKEMKIAKTHLKANFLLALENTSNRMSKLAKQEIYFNKFFTIEETLKGIDIVKKEDVQELSKKLFRKESIVFAATGPLKEDLDIRQFY</sequence>
<dbReference type="InterPro" id="IPR011765">
    <property type="entry name" value="Pept_M16_N"/>
</dbReference>
<dbReference type="GO" id="GO:0006508">
    <property type="term" value="P:proteolysis"/>
    <property type="evidence" value="ECO:0007669"/>
    <property type="project" value="InterPro"/>
</dbReference>
<comment type="similarity">
    <text evidence="1 2">Belongs to the peptidase M16 family.</text>
</comment>
<evidence type="ECO:0000259" key="4">
    <source>
        <dbReference type="Pfam" id="PF05193"/>
    </source>
</evidence>
<accession>A0A1F7SJW3</accession>
<evidence type="ECO:0000259" key="3">
    <source>
        <dbReference type="Pfam" id="PF00675"/>
    </source>
</evidence>
<dbReference type="EMBL" id="MGDI01000025">
    <property type="protein sequence ID" value="OGL53538.1"/>
    <property type="molecule type" value="Genomic_DNA"/>
</dbReference>
<protein>
    <recommendedName>
        <fullName evidence="7">Zinc protease</fullName>
    </recommendedName>
</protein>
<name>A0A1F7SJW3_9BACT</name>
<dbReference type="Pfam" id="PF00675">
    <property type="entry name" value="Peptidase_M16"/>
    <property type="match status" value="1"/>
</dbReference>
<reference evidence="5 6" key="1">
    <citation type="journal article" date="2016" name="Nat. Commun.">
        <title>Thousands of microbial genomes shed light on interconnected biogeochemical processes in an aquifer system.</title>
        <authorList>
            <person name="Anantharaman K."/>
            <person name="Brown C.T."/>
            <person name="Hug L.A."/>
            <person name="Sharon I."/>
            <person name="Castelle C.J."/>
            <person name="Probst A.J."/>
            <person name="Thomas B.C."/>
            <person name="Singh A."/>
            <person name="Wilkins M.J."/>
            <person name="Karaoz U."/>
            <person name="Brodie E.L."/>
            <person name="Williams K.H."/>
            <person name="Hubbard S.S."/>
            <person name="Banfield J.F."/>
        </authorList>
    </citation>
    <scope>NUCLEOTIDE SEQUENCE [LARGE SCALE GENOMIC DNA]</scope>
</reference>
<dbReference type="PANTHER" id="PTHR11851">
    <property type="entry name" value="METALLOPROTEASE"/>
    <property type="match status" value="1"/>
</dbReference>
<evidence type="ECO:0000313" key="6">
    <source>
        <dbReference type="Proteomes" id="UP000178082"/>
    </source>
</evidence>
<dbReference type="AlphaFoldDB" id="A0A1F7SJW3"/>
<evidence type="ECO:0000256" key="1">
    <source>
        <dbReference type="ARBA" id="ARBA00007261"/>
    </source>
</evidence>
<dbReference type="InterPro" id="IPR011249">
    <property type="entry name" value="Metalloenz_LuxS/M16"/>
</dbReference>